<dbReference type="PANTHER" id="PTHR45745:SF1">
    <property type="entry name" value="PHOSPHOGLUCOMUTASE 2B-RELATED"/>
    <property type="match status" value="1"/>
</dbReference>
<protein>
    <recommendedName>
        <fullName evidence="4">Alpha-D-phosphohexomutase alpha/beta/alpha domain-containing protein</fullName>
    </recommendedName>
</protein>
<dbReference type="InterPro" id="IPR005846">
    <property type="entry name" value="A-D-PHexomutase_a/b/a-III"/>
</dbReference>
<proteinExistence type="predicted"/>
<evidence type="ECO:0000256" key="1">
    <source>
        <dbReference type="ARBA" id="ARBA00022723"/>
    </source>
</evidence>
<dbReference type="Pfam" id="PF02880">
    <property type="entry name" value="PGM_PMM_III"/>
    <property type="match status" value="1"/>
</dbReference>
<keyword evidence="1" id="KW-0479">Metal-binding</keyword>
<feature type="domain" description="Alpha-D-phosphohexomutase alpha/beta/alpha" evidence="4">
    <location>
        <begin position="415"/>
        <end position="515"/>
    </location>
</feature>
<evidence type="ECO:0000256" key="3">
    <source>
        <dbReference type="ARBA" id="ARBA00023235"/>
    </source>
</evidence>
<gene>
    <name evidence="5" type="ORF">A2744_00735</name>
</gene>
<dbReference type="GO" id="GO:0046872">
    <property type="term" value="F:metal ion binding"/>
    <property type="evidence" value="ECO:0007669"/>
    <property type="project" value="UniProtKB-KW"/>
</dbReference>
<name>A0A1G1XYP8_9BACT</name>
<comment type="caution">
    <text evidence="5">The sequence shown here is derived from an EMBL/GenBank/DDBJ whole genome shotgun (WGS) entry which is preliminary data.</text>
</comment>
<reference evidence="5 6" key="1">
    <citation type="journal article" date="2016" name="Nat. Commun.">
        <title>Thousands of microbial genomes shed light on interconnected biogeochemical processes in an aquifer system.</title>
        <authorList>
            <person name="Anantharaman K."/>
            <person name="Brown C.T."/>
            <person name="Hug L.A."/>
            <person name="Sharon I."/>
            <person name="Castelle C.J."/>
            <person name="Probst A.J."/>
            <person name="Thomas B.C."/>
            <person name="Singh A."/>
            <person name="Wilkins M.J."/>
            <person name="Karaoz U."/>
            <person name="Brodie E.L."/>
            <person name="Williams K.H."/>
            <person name="Hubbard S.S."/>
            <person name="Banfield J.F."/>
        </authorList>
    </citation>
    <scope>NUCLEOTIDE SEQUENCE [LARGE SCALE GENOMIC DNA]</scope>
</reference>
<dbReference type="AlphaFoldDB" id="A0A1G1XYP8"/>
<accession>A0A1G1XYP8</accession>
<organism evidence="5 6">
    <name type="scientific">Candidatus Buchananbacteria bacterium RIFCSPHIGHO2_01_FULL_44_11</name>
    <dbReference type="NCBI Taxonomy" id="1797535"/>
    <lineage>
        <taxon>Bacteria</taxon>
        <taxon>Candidatus Buchananiibacteriota</taxon>
    </lineage>
</organism>
<keyword evidence="2" id="KW-0460">Magnesium</keyword>
<dbReference type="GO" id="GO:0005975">
    <property type="term" value="P:carbohydrate metabolic process"/>
    <property type="evidence" value="ECO:0007669"/>
    <property type="project" value="InterPro"/>
</dbReference>
<dbReference type="Gene3D" id="3.40.120.10">
    <property type="entry name" value="Alpha-D-Glucose-1,6-Bisphosphate, subunit A, domain 3"/>
    <property type="match status" value="3"/>
</dbReference>
<dbReference type="Proteomes" id="UP000178240">
    <property type="component" value="Unassembled WGS sequence"/>
</dbReference>
<evidence type="ECO:0000313" key="5">
    <source>
        <dbReference type="EMBL" id="OGY45158.1"/>
    </source>
</evidence>
<dbReference type="GO" id="GO:0008973">
    <property type="term" value="F:phosphopentomutase activity"/>
    <property type="evidence" value="ECO:0007669"/>
    <property type="project" value="TreeGrafter"/>
</dbReference>
<evidence type="ECO:0000259" key="4">
    <source>
        <dbReference type="Pfam" id="PF02880"/>
    </source>
</evidence>
<dbReference type="PANTHER" id="PTHR45745">
    <property type="entry name" value="PHOSPHOMANNOMUTASE 45A"/>
    <property type="match status" value="1"/>
</dbReference>
<dbReference type="InterPro" id="IPR016055">
    <property type="entry name" value="A-D-PHexomutase_a/b/a-I/II/III"/>
</dbReference>
<evidence type="ECO:0000256" key="2">
    <source>
        <dbReference type="ARBA" id="ARBA00022842"/>
    </source>
</evidence>
<dbReference type="GO" id="GO:0006166">
    <property type="term" value="P:purine ribonucleoside salvage"/>
    <property type="evidence" value="ECO:0007669"/>
    <property type="project" value="TreeGrafter"/>
</dbReference>
<dbReference type="STRING" id="1797535.A2744_00735"/>
<dbReference type="SUPFAM" id="SSF53738">
    <property type="entry name" value="Phosphoglucomutase, first 3 domains"/>
    <property type="match status" value="2"/>
</dbReference>
<keyword evidence="3" id="KW-0413">Isomerase</keyword>
<sequence>MPDVTRLKAVEALKEEFFRGVENSTPEEIKRQPIFDLSQPDEIRLNLTKALVEHYQLDRWLADYEKEAKVSTSGVRGPQNVTYYWDTRFPLNQLGIALATLAKAAVFKENNKNKEIHKIVSGEVRYNTKAYVELISRLQAGQGIHIHQPYNNEMTTIWLASFLIFIQDLAGGEYVTSSHAISSKTSTKDLDSQGSQFMPEMSLLFVEKIRGFLEQAKNSKDGFTITLASKDNPLITQDFDGLDLYVEYLRRGVASEINLDYIKQAAQAGMKIIFDTVGGCMHKNMVPICQRLGILDIYTWRNAEADPFFHGIGKTWRQNPSTGKNEFFDLSCDSTLLPVVKTMGYEYDLKGATIGQIVLITDPDGDRLVVGQVEPVTKAKKLTELGINYIGIDAEKIFAVYDPTYSFLMTMDFYAQQLKAAGRWDKHSRVLITTAPSSKMWNEWASSVGAKVISCPVGFKEIANVMKKIEKQLRNSPNKEVVLTDIFGAEINLGLNPRIVFAGEESGGMITGPEELITSQGGRQAIAMREKSAGEASFIITALAADLFLKKKSLTDYLEEIFAANNIVSRYYFRNDIVYYNESETDPEKMRSEKLAGEVRRDKTDKFFLGLALAYREGKISLSVVKNILAEVFPDLDFSDLENIVFVGESTQLQFSNIFVQVRRSGTDAKMRGYTGGADKARCQKYLECLFGYNGDLTPQYQQNIPADFYDNIYVLTNKLYKEYLYQDL</sequence>
<evidence type="ECO:0000313" key="6">
    <source>
        <dbReference type="Proteomes" id="UP000178240"/>
    </source>
</evidence>
<dbReference type="EMBL" id="MHIE01000027">
    <property type="protein sequence ID" value="OGY45158.1"/>
    <property type="molecule type" value="Genomic_DNA"/>
</dbReference>